<comment type="caution">
    <text evidence="1">The sequence shown here is derived from an EMBL/GenBank/DDBJ whole genome shotgun (WGS) entry which is preliminary data.</text>
</comment>
<dbReference type="Proteomes" id="UP000823615">
    <property type="component" value="Unassembled WGS sequence"/>
</dbReference>
<name>A0A9D9DYJ1_9SPIO</name>
<accession>A0A9D9DYJ1</accession>
<reference evidence="1" key="2">
    <citation type="journal article" date="2021" name="PeerJ">
        <title>Extensive microbial diversity within the chicken gut microbiome revealed by metagenomics and culture.</title>
        <authorList>
            <person name="Gilroy R."/>
            <person name="Ravi A."/>
            <person name="Getino M."/>
            <person name="Pursley I."/>
            <person name="Horton D.L."/>
            <person name="Alikhan N.F."/>
            <person name="Baker D."/>
            <person name="Gharbi K."/>
            <person name="Hall N."/>
            <person name="Watson M."/>
            <person name="Adriaenssens E.M."/>
            <person name="Foster-Nyarko E."/>
            <person name="Jarju S."/>
            <person name="Secka A."/>
            <person name="Antonio M."/>
            <person name="Oren A."/>
            <person name="Chaudhuri R.R."/>
            <person name="La Ragione R."/>
            <person name="Hildebrand F."/>
            <person name="Pallen M.J."/>
        </authorList>
    </citation>
    <scope>NUCLEOTIDE SEQUENCE</scope>
    <source>
        <strain evidence="1">7293</strain>
    </source>
</reference>
<dbReference type="EMBL" id="JADIMT010000036">
    <property type="protein sequence ID" value="MBO8435858.1"/>
    <property type="molecule type" value="Genomic_DNA"/>
</dbReference>
<reference evidence="1" key="1">
    <citation type="submission" date="2020-10" db="EMBL/GenBank/DDBJ databases">
        <authorList>
            <person name="Gilroy R."/>
        </authorList>
    </citation>
    <scope>NUCLEOTIDE SEQUENCE</scope>
    <source>
        <strain evidence="1">7293</strain>
    </source>
</reference>
<proteinExistence type="predicted"/>
<protein>
    <submittedName>
        <fullName evidence="1">Uncharacterized protein</fullName>
    </submittedName>
</protein>
<gene>
    <name evidence="1" type="ORF">IAA97_02615</name>
</gene>
<sequence>MVLSRRWPSSFRAGKMLAIETGMNRGETESLDEFIKHFSPELVLKKKTIPLYAALAVSE</sequence>
<evidence type="ECO:0000313" key="1">
    <source>
        <dbReference type="EMBL" id="MBO8435858.1"/>
    </source>
</evidence>
<dbReference type="AlphaFoldDB" id="A0A9D9DYJ1"/>
<organism evidence="1 2">
    <name type="scientific">Candidatus Ornithospirochaeta stercoripullorum</name>
    <dbReference type="NCBI Taxonomy" id="2840899"/>
    <lineage>
        <taxon>Bacteria</taxon>
        <taxon>Pseudomonadati</taxon>
        <taxon>Spirochaetota</taxon>
        <taxon>Spirochaetia</taxon>
        <taxon>Spirochaetales</taxon>
        <taxon>Spirochaetaceae</taxon>
        <taxon>Spirochaetaceae incertae sedis</taxon>
        <taxon>Candidatus Ornithospirochaeta</taxon>
    </lineage>
</organism>
<evidence type="ECO:0000313" key="2">
    <source>
        <dbReference type="Proteomes" id="UP000823615"/>
    </source>
</evidence>